<dbReference type="CDD" id="cd00082">
    <property type="entry name" value="HisKA"/>
    <property type="match status" value="1"/>
</dbReference>
<evidence type="ECO:0000256" key="11">
    <source>
        <dbReference type="ARBA" id="ARBA00022989"/>
    </source>
</evidence>
<dbReference type="EMBL" id="ADGQ01000066">
    <property type="protein sequence ID" value="EFM64216.1"/>
    <property type="molecule type" value="Genomic_DNA"/>
</dbReference>
<dbReference type="eggNOG" id="COG2205">
    <property type="taxonomic scope" value="Bacteria"/>
</dbReference>
<feature type="transmembrane region" description="Helical" evidence="14">
    <location>
        <begin position="453"/>
        <end position="472"/>
    </location>
</feature>
<dbReference type="InterPro" id="IPR005467">
    <property type="entry name" value="His_kinase_dom"/>
</dbReference>
<dbReference type="AlphaFoldDB" id="E0E4F3"/>
<dbReference type="Pfam" id="PF00512">
    <property type="entry name" value="HisKA"/>
    <property type="match status" value="1"/>
</dbReference>
<dbReference type="InterPro" id="IPR003594">
    <property type="entry name" value="HATPase_dom"/>
</dbReference>
<dbReference type="InterPro" id="IPR036890">
    <property type="entry name" value="HATPase_C_sf"/>
</dbReference>
<sequence>MLILAFNMIRRYHYIETKISEIKDNPFETEAYTSDIFNSNYYLYYKSYQAEKNKELSPADIFLSEDTINSIIKSTNIEYYSGTLDANSIKNEFNQVANSDLGTMIKGSDGNVKFTCINTETGYAFSNYDFKESADKIKKYLEAKPGDKDYASVVEAYKYADKSINKNFRNCILLEYDKDGKYKLLYTSGFNKQKIDDFMLERESERKMKIEYSFNGELPSDFFGYNTNQIKNRLYMYAIPRTINNNFYTSSDTISRYINKVERSKFSMIDKIARFLLISILVITLILPKELLTGFYGMRNIFKLPFEILVAIMVELNYSLLRNDVPVRVVRETINGNILKEVMANNVPIWISKQVVNGINIAYWFLIFLMVFIFAAWIRMVLDTGIRKYLVKKSLVIRTIMLIYRSIISGIRRFMNVDFSKRYNRLCILGIVIISVGSIFLILSGFVDSYVTWLVIIVVYYLVVIIFERVVLREIRESEEDYKSLFGLTENIANGNLDIEIMSQNVGIYEELKRQLVSIQEAYKKTVEDEIKSQKLKSELISNVSHDLKTPLTSIISYSDLLKNEEGLSDRSREYIDTISRKSERLKILIDDMFEISKAQSGSITLDINYIDVVELIKQCIWEVEDRFNERQLILRTKLPDKKVMLYLDGEKTYRIFENLLINMVKYAMEGSRVYIELEDEDETIYLVFKNISASEIDYDRDEITERFRRGDKSRNTEGSGLGLSIAKSYAQVQGGDLNIDLDGDLFKAIVSFKKSANNTSEK</sequence>
<dbReference type="PANTHER" id="PTHR45528">
    <property type="entry name" value="SENSOR HISTIDINE KINASE CPXA"/>
    <property type="match status" value="1"/>
</dbReference>
<evidence type="ECO:0000256" key="14">
    <source>
        <dbReference type="SAM" id="Phobius"/>
    </source>
</evidence>
<dbReference type="STRING" id="596315.HMPREF0634_1330"/>
<dbReference type="Pfam" id="PF02518">
    <property type="entry name" value="HATPase_c"/>
    <property type="match status" value="1"/>
</dbReference>
<comment type="subcellular location">
    <subcellularLocation>
        <location evidence="2">Cell membrane</location>
        <topology evidence="2">Multi-pass membrane protein</topology>
    </subcellularLocation>
</comment>
<keyword evidence="13 14" id="KW-0472">Membrane</keyword>
<evidence type="ECO:0000259" key="15">
    <source>
        <dbReference type="PROSITE" id="PS50109"/>
    </source>
</evidence>
<organism evidence="16 17">
    <name type="scientific">Peptostreptococcus stomatis DSM 17678</name>
    <dbReference type="NCBI Taxonomy" id="596315"/>
    <lineage>
        <taxon>Bacteria</taxon>
        <taxon>Bacillati</taxon>
        <taxon>Bacillota</taxon>
        <taxon>Clostridia</taxon>
        <taxon>Peptostreptococcales</taxon>
        <taxon>Peptostreptococcaceae</taxon>
        <taxon>Peptostreptococcus</taxon>
    </lineage>
</organism>
<dbReference type="Gene3D" id="1.10.287.130">
    <property type="match status" value="1"/>
</dbReference>
<keyword evidence="7 14" id="KW-0812">Transmembrane</keyword>
<dbReference type="SUPFAM" id="SSF47384">
    <property type="entry name" value="Homodimeric domain of signal transducing histidine kinase"/>
    <property type="match status" value="1"/>
</dbReference>
<feature type="domain" description="Histidine kinase" evidence="15">
    <location>
        <begin position="543"/>
        <end position="741"/>
    </location>
</feature>
<keyword evidence="17" id="KW-1185">Reference proteome</keyword>
<proteinExistence type="predicted"/>
<evidence type="ECO:0000256" key="9">
    <source>
        <dbReference type="ARBA" id="ARBA00022777"/>
    </source>
</evidence>
<keyword evidence="8" id="KW-0547">Nucleotide-binding</keyword>
<evidence type="ECO:0000256" key="6">
    <source>
        <dbReference type="ARBA" id="ARBA00022679"/>
    </source>
</evidence>
<evidence type="ECO:0000256" key="3">
    <source>
        <dbReference type="ARBA" id="ARBA00012438"/>
    </source>
</evidence>
<comment type="caution">
    <text evidence="16">The sequence shown here is derived from an EMBL/GenBank/DDBJ whole genome shotgun (WGS) entry which is preliminary data.</text>
</comment>
<dbReference type="GO" id="GO:0005524">
    <property type="term" value="F:ATP binding"/>
    <property type="evidence" value="ECO:0007669"/>
    <property type="project" value="UniProtKB-KW"/>
</dbReference>
<dbReference type="SUPFAM" id="SSF55874">
    <property type="entry name" value="ATPase domain of HSP90 chaperone/DNA topoisomerase II/histidine kinase"/>
    <property type="match status" value="1"/>
</dbReference>
<dbReference type="InterPro" id="IPR003661">
    <property type="entry name" value="HisK_dim/P_dom"/>
</dbReference>
<evidence type="ECO:0000256" key="4">
    <source>
        <dbReference type="ARBA" id="ARBA00022475"/>
    </source>
</evidence>
<dbReference type="SMART" id="SM00388">
    <property type="entry name" value="HisKA"/>
    <property type="match status" value="1"/>
</dbReference>
<evidence type="ECO:0000256" key="7">
    <source>
        <dbReference type="ARBA" id="ARBA00022692"/>
    </source>
</evidence>
<accession>E0E4F3</accession>
<feature type="transmembrane region" description="Helical" evidence="14">
    <location>
        <begin position="426"/>
        <end position="447"/>
    </location>
</feature>
<evidence type="ECO:0000313" key="16">
    <source>
        <dbReference type="EMBL" id="EFM64216.1"/>
    </source>
</evidence>
<keyword evidence="6" id="KW-0808">Transferase</keyword>
<keyword evidence="4" id="KW-1003">Cell membrane</keyword>
<dbReference type="PROSITE" id="PS50109">
    <property type="entry name" value="HIS_KIN"/>
    <property type="match status" value="1"/>
</dbReference>
<evidence type="ECO:0000256" key="13">
    <source>
        <dbReference type="ARBA" id="ARBA00023136"/>
    </source>
</evidence>
<dbReference type="InterPro" id="IPR050398">
    <property type="entry name" value="HssS/ArlS-like"/>
</dbReference>
<evidence type="ECO:0000256" key="8">
    <source>
        <dbReference type="ARBA" id="ARBA00022741"/>
    </source>
</evidence>
<keyword evidence="5" id="KW-0597">Phosphoprotein</keyword>
<evidence type="ECO:0000313" key="17">
    <source>
        <dbReference type="Proteomes" id="UP000003244"/>
    </source>
</evidence>
<gene>
    <name evidence="16" type="ORF">HMPREF0634_1330</name>
</gene>
<keyword evidence="10" id="KW-0067">ATP-binding</keyword>
<reference evidence="16 17" key="1">
    <citation type="submission" date="2010-08" db="EMBL/GenBank/DDBJ databases">
        <authorList>
            <person name="Harkins D.M."/>
            <person name="Madupu R."/>
            <person name="Durkin A.S."/>
            <person name="Torralba M."/>
            <person name="Methe B."/>
            <person name="Sutton G.G."/>
            <person name="Nelson K.E."/>
        </authorList>
    </citation>
    <scope>NUCLEOTIDE SEQUENCE [LARGE SCALE GENOMIC DNA]</scope>
    <source>
        <strain evidence="16 17">DSM 17678</strain>
    </source>
</reference>
<name>E0E4F3_9FIRM</name>
<dbReference type="GO" id="GO:0005886">
    <property type="term" value="C:plasma membrane"/>
    <property type="evidence" value="ECO:0007669"/>
    <property type="project" value="UniProtKB-SubCell"/>
</dbReference>
<dbReference type="Gene3D" id="3.30.565.10">
    <property type="entry name" value="Histidine kinase-like ATPase, C-terminal domain"/>
    <property type="match status" value="1"/>
</dbReference>
<dbReference type="Proteomes" id="UP000003244">
    <property type="component" value="Unassembled WGS sequence"/>
</dbReference>
<dbReference type="FunFam" id="1.10.287.130:FF:000001">
    <property type="entry name" value="Two-component sensor histidine kinase"/>
    <property type="match status" value="1"/>
</dbReference>
<feature type="transmembrane region" description="Helical" evidence="14">
    <location>
        <begin position="272"/>
        <end position="289"/>
    </location>
</feature>
<dbReference type="PANTHER" id="PTHR45528:SF1">
    <property type="entry name" value="SENSOR HISTIDINE KINASE CPXA"/>
    <property type="match status" value="1"/>
</dbReference>
<keyword evidence="9" id="KW-0418">Kinase</keyword>
<evidence type="ECO:0000256" key="12">
    <source>
        <dbReference type="ARBA" id="ARBA00023012"/>
    </source>
</evidence>
<feature type="transmembrane region" description="Helical" evidence="14">
    <location>
        <begin position="361"/>
        <end position="382"/>
    </location>
</feature>
<evidence type="ECO:0000256" key="2">
    <source>
        <dbReference type="ARBA" id="ARBA00004651"/>
    </source>
</evidence>
<dbReference type="InterPro" id="IPR036097">
    <property type="entry name" value="HisK_dim/P_sf"/>
</dbReference>
<evidence type="ECO:0000256" key="10">
    <source>
        <dbReference type="ARBA" id="ARBA00022840"/>
    </source>
</evidence>
<comment type="catalytic activity">
    <reaction evidence="1">
        <text>ATP + protein L-histidine = ADP + protein N-phospho-L-histidine.</text>
        <dbReference type="EC" id="2.7.13.3"/>
    </reaction>
</comment>
<protein>
    <recommendedName>
        <fullName evidence="3">histidine kinase</fullName>
        <ecNumber evidence="3">2.7.13.3</ecNumber>
    </recommendedName>
</protein>
<dbReference type="SMART" id="SM00387">
    <property type="entry name" value="HATPase_c"/>
    <property type="match status" value="1"/>
</dbReference>
<dbReference type="EC" id="2.7.13.3" evidence="3"/>
<evidence type="ECO:0000256" key="5">
    <source>
        <dbReference type="ARBA" id="ARBA00022553"/>
    </source>
</evidence>
<keyword evidence="12" id="KW-0902">Two-component regulatory system</keyword>
<keyword evidence="11 14" id="KW-1133">Transmembrane helix</keyword>
<feature type="transmembrane region" description="Helical" evidence="14">
    <location>
        <begin position="394"/>
        <end position="414"/>
    </location>
</feature>
<dbReference type="GO" id="GO:0000155">
    <property type="term" value="F:phosphorelay sensor kinase activity"/>
    <property type="evidence" value="ECO:0007669"/>
    <property type="project" value="InterPro"/>
</dbReference>
<evidence type="ECO:0000256" key="1">
    <source>
        <dbReference type="ARBA" id="ARBA00000085"/>
    </source>
</evidence>